<reference evidence="1 2" key="1">
    <citation type="journal article" date="2018" name="Sci. Rep.">
        <title>Genomic signatures of local adaptation to the degree of environmental predictability in rotifers.</title>
        <authorList>
            <person name="Franch-Gras L."/>
            <person name="Hahn C."/>
            <person name="Garcia-Roger E.M."/>
            <person name="Carmona M.J."/>
            <person name="Serra M."/>
            <person name="Gomez A."/>
        </authorList>
    </citation>
    <scope>NUCLEOTIDE SEQUENCE [LARGE SCALE GENOMIC DNA]</scope>
    <source>
        <strain evidence="1">HYR1</strain>
    </source>
</reference>
<sequence length="101" mass="12193">MTVSNLEDFNKLNNKLKCYQHRLIKRIARFIYKFFNNQHSPSRPKTSLVKNSDQKWVAYDLRSKNKFFLPHKSIYNDHMEWTFFNRPLQGLTLVSSIELNI</sequence>
<dbReference type="Proteomes" id="UP000276133">
    <property type="component" value="Unassembled WGS sequence"/>
</dbReference>
<keyword evidence="2" id="KW-1185">Reference proteome</keyword>
<evidence type="ECO:0000313" key="2">
    <source>
        <dbReference type="Proteomes" id="UP000276133"/>
    </source>
</evidence>
<proteinExistence type="predicted"/>
<organism evidence="1 2">
    <name type="scientific">Brachionus plicatilis</name>
    <name type="common">Marine rotifer</name>
    <name type="synonym">Brachionus muelleri</name>
    <dbReference type="NCBI Taxonomy" id="10195"/>
    <lineage>
        <taxon>Eukaryota</taxon>
        <taxon>Metazoa</taxon>
        <taxon>Spiralia</taxon>
        <taxon>Gnathifera</taxon>
        <taxon>Rotifera</taxon>
        <taxon>Eurotatoria</taxon>
        <taxon>Monogononta</taxon>
        <taxon>Pseudotrocha</taxon>
        <taxon>Ploima</taxon>
        <taxon>Brachionidae</taxon>
        <taxon>Brachionus</taxon>
    </lineage>
</organism>
<dbReference type="AlphaFoldDB" id="A0A3M7QGV7"/>
<dbReference type="EMBL" id="REGN01006249">
    <property type="protein sequence ID" value="RNA10271.1"/>
    <property type="molecule type" value="Genomic_DNA"/>
</dbReference>
<accession>A0A3M7QGV7</accession>
<gene>
    <name evidence="1" type="ORF">BpHYR1_017581</name>
</gene>
<comment type="caution">
    <text evidence="1">The sequence shown here is derived from an EMBL/GenBank/DDBJ whole genome shotgun (WGS) entry which is preliminary data.</text>
</comment>
<protein>
    <submittedName>
        <fullName evidence="1">Uncharacterized protein</fullName>
    </submittedName>
</protein>
<name>A0A3M7QGV7_BRAPC</name>
<evidence type="ECO:0000313" key="1">
    <source>
        <dbReference type="EMBL" id="RNA10271.1"/>
    </source>
</evidence>